<dbReference type="InterPro" id="IPR020946">
    <property type="entry name" value="Flavin_mOase-like"/>
</dbReference>
<dbReference type="InParanoid" id="A0A0C3CAR5"/>
<keyword evidence="5" id="KW-0560">Oxidoreductase</keyword>
<organism evidence="6 7">
    <name type="scientific">Piloderma croceum (strain F 1598)</name>
    <dbReference type="NCBI Taxonomy" id="765440"/>
    <lineage>
        <taxon>Eukaryota</taxon>
        <taxon>Fungi</taxon>
        <taxon>Dikarya</taxon>
        <taxon>Basidiomycota</taxon>
        <taxon>Agaricomycotina</taxon>
        <taxon>Agaricomycetes</taxon>
        <taxon>Agaricomycetidae</taxon>
        <taxon>Atheliales</taxon>
        <taxon>Atheliaceae</taxon>
        <taxon>Piloderma</taxon>
    </lineage>
</organism>
<dbReference type="SUPFAM" id="SSF51905">
    <property type="entry name" value="FAD/NAD(P)-binding domain"/>
    <property type="match status" value="1"/>
</dbReference>
<keyword evidence="7" id="KW-1185">Reference proteome</keyword>
<name>A0A0C3CAR5_PILCF</name>
<evidence type="ECO:0008006" key="8">
    <source>
        <dbReference type="Google" id="ProtNLM"/>
    </source>
</evidence>
<dbReference type="InterPro" id="IPR050346">
    <property type="entry name" value="FMO-like"/>
</dbReference>
<dbReference type="EMBL" id="KN832981">
    <property type="protein sequence ID" value="KIM86782.1"/>
    <property type="molecule type" value="Genomic_DNA"/>
</dbReference>
<keyword evidence="2" id="KW-0285">Flavoprotein</keyword>
<dbReference type="STRING" id="765440.A0A0C3CAR5"/>
<evidence type="ECO:0000256" key="4">
    <source>
        <dbReference type="ARBA" id="ARBA00022857"/>
    </source>
</evidence>
<dbReference type="OrthoDB" id="66881at2759"/>
<reference evidence="7" key="2">
    <citation type="submission" date="2015-01" db="EMBL/GenBank/DDBJ databases">
        <title>Evolutionary Origins and Diversification of the Mycorrhizal Mutualists.</title>
        <authorList>
            <consortium name="DOE Joint Genome Institute"/>
            <consortium name="Mycorrhizal Genomics Consortium"/>
            <person name="Kohler A."/>
            <person name="Kuo A."/>
            <person name="Nagy L.G."/>
            <person name="Floudas D."/>
            <person name="Copeland A."/>
            <person name="Barry K.W."/>
            <person name="Cichocki N."/>
            <person name="Veneault-Fourrey C."/>
            <person name="LaButti K."/>
            <person name="Lindquist E.A."/>
            <person name="Lipzen A."/>
            <person name="Lundell T."/>
            <person name="Morin E."/>
            <person name="Murat C."/>
            <person name="Riley R."/>
            <person name="Ohm R."/>
            <person name="Sun H."/>
            <person name="Tunlid A."/>
            <person name="Henrissat B."/>
            <person name="Grigoriev I.V."/>
            <person name="Hibbett D.S."/>
            <person name="Martin F."/>
        </authorList>
    </citation>
    <scope>NUCLEOTIDE SEQUENCE [LARGE SCALE GENOMIC DNA]</scope>
    <source>
        <strain evidence="7">F 1598</strain>
    </source>
</reference>
<dbReference type="AlphaFoldDB" id="A0A0C3CAR5"/>
<sequence>MDFLPNISSGNKVSDQSDIKQICVIGAGAAGLAALKVIVDTPQYQAGTWIAVAFEARSNVGGVWSPAPPTEDPPLTPIYDSLTTNLPHPVMAYTSFSFPPSTPLFPPASTVQTYLESYAAHFDLTPLIQLRTTVQRTQWEPAIGKWKVQLSSGDTRQFDFIIVANGHYRVPRYPSIPGLSEWITARKASHSAWYRRPHNFGEVVLVIGGGPSGQDIAAEMRTVARTVIHSVTGGVSENLGNFKKRGRVIAFKEGEQVLFDDGTTEFEVDYCLLATGYEMSFPFLSSDIIQSGFPPSCPPLPRRLYNSGYHIFPLAKQMFPLQTDYPPSSIAFMGLLVKVAPFPLLETQGRAVMKVFENPASLDTTQEAVDIITRYEELRSKFCDDTLSISKSWHKYKGQEQFDYRDQLHQFADTRTVVVDWEKEMYGKKNELRIAWRKLEKTGEANDWVKGVGEGGPAEWVDLMRRLLETIGEEEDGDKRPKL</sequence>
<proteinExistence type="inferred from homology"/>
<dbReference type="Proteomes" id="UP000054166">
    <property type="component" value="Unassembled WGS sequence"/>
</dbReference>
<dbReference type="PRINTS" id="PR00370">
    <property type="entry name" value="FMOXYGENASE"/>
</dbReference>
<evidence type="ECO:0000256" key="2">
    <source>
        <dbReference type="ARBA" id="ARBA00022630"/>
    </source>
</evidence>
<dbReference type="GO" id="GO:0004499">
    <property type="term" value="F:N,N-dimethylaniline monooxygenase activity"/>
    <property type="evidence" value="ECO:0007669"/>
    <property type="project" value="InterPro"/>
</dbReference>
<evidence type="ECO:0000256" key="1">
    <source>
        <dbReference type="ARBA" id="ARBA00009183"/>
    </source>
</evidence>
<dbReference type="InterPro" id="IPR036188">
    <property type="entry name" value="FAD/NAD-bd_sf"/>
</dbReference>
<dbReference type="GO" id="GO:0050661">
    <property type="term" value="F:NADP binding"/>
    <property type="evidence" value="ECO:0007669"/>
    <property type="project" value="InterPro"/>
</dbReference>
<evidence type="ECO:0000313" key="6">
    <source>
        <dbReference type="EMBL" id="KIM86782.1"/>
    </source>
</evidence>
<protein>
    <recommendedName>
        <fullName evidence="8">FAD/NAD(P)-binding domain-containing protein</fullName>
    </recommendedName>
</protein>
<dbReference type="Pfam" id="PF00743">
    <property type="entry name" value="FMO-like"/>
    <property type="match status" value="2"/>
</dbReference>
<evidence type="ECO:0000256" key="3">
    <source>
        <dbReference type="ARBA" id="ARBA00022827"/>
    </source>
</evidence>
<evidence type="ECO:0000313" key="7">
    <source>
        <dbReference type="Proteomes" id="UP000054166"/>
    </source>
</evidence>
<comment type="similarity">
    <text evidence="1">Belongs to the FMO family.</text>
</comment>
<keyword evidence="4" id="KW-0521">NADP</keyword>
<dbReference type="InterPro" id="IPR000960">
    <property type="entry name" value="Flavin_mOase"/>
</dbReference>
<gene>
    <name evidence="6" type="ORF">PILCRDRAFT_816035</name>
</gene>
<dbReference type="Gene3D" id="3.50.50.60">
    <property type="entry name" value="FAD/NAD(P)-binding domain"/>
    <property type="match status" value="2"/>
</dbReference>
<accession>A0A0C3CAR5</accession>
<dbReference type="GO" id="GO:0050660">
    <property type="term" value="F:flavin adenine dinucleotide binding"/>
    <property type="evidence" value="ECO:0007669"/>
    <property type="project" value="InterPro"/>
</dbReference>
<dbReference type="PANTHER" id="PTHR23023">
    <property type="entry name" value="DIMETHYLANILINE MONOOXYGENASE"/>
    <property type="match status" value="1"/>
</dbReference>
<evidence type="ECO:0000256" key="5">
    <source>
        <dbReference type="ARBA" id="ARBA00023002"/>
    </source>
</evidence>
<dbReference type="HOGENOM" id="CLU_006909_5_1_1"/>
<keyword evidence="3" id="KW-0274">FAD</keyword>
<reference evidence="6 7" key="1">
    <citation type="submission" date="2014-04" db="EMBL/GenBank/DDBJ databases">
        <authorList>
            <consortium name="DOE Joint Genome Institute"/>
            <person name="Kuo A."/>
            <person name="Tarkka M."/>
            <person name="Buscot F."/>
            <person name="Kohler A."/>
            <person name="Nagy L.G."/>
            <person name="Floudas D."/>
            <person name="Copeland A."/>
            <person name="Barry K.W."/>
            <person name="Cichocki N."/>
            <person name="Veneault-Fourrey C."/>
            <person name="LaButti K."/>
            <person name="Lindquist E.A."/>
            <person name="Lipzen A."/>
            <person name="Lundell T."/>
            <person name="Morin E."/>
            <person name="Murat C."/>
            <person name="Sun H."/>
            <person name="Tunlid A."/>
            <person name="Henrissat B."/>
            <person name="Grigoriev I.V."/>
            <person name="Hibbett D.S."/>
            <person name="Martin F."/>
            <person name="Nordberg H.P."/>
            <person name="Cantor M.N."/>
            <person name="Hua S.X."/>
        </authorList>
    </citation>
    <scope>NUCLEOTIDE SEQUENCE [LARGE SCALE GENOMIC DNA]</scope>
    <source>
        <strain evidence="6 7">F 1598</strain>
    </source>
</reference>